<sequence length="186" mass="19563">MSDTSASDPSGTPDPEKPIGPEDSTKPPAAAQPARWPNFAALAVALLAVGVAVTGWFFPRSSGDTSRSFTDQQVKDAKTHVCTAYQSVHEAVVSNTHLENPAPNDPMSSLAVATSARLALFARGGYLRERLEAEPATPADLAKAVTAMANTLEELSIGYLAGLSATLDPLRHDFDSQIESVNAICK</sequence>
<evidence type="ECO:0000256" key="2">
    <source>
        <dbReference type="SAM" id="Phobius"/>
    </source>
</evidence>
<reference evidence="3 4" key="1">
    <citation type="submission" date="2018-05" db="EMBL/GenBank/DDBJ databases">
        <authorList>
            <consortium name="IHU Genomes"/>
        </authorList>
    </citation>
    <scope>NUCLEOTIDE SEQUENCE [LARGE SCALE GENOMIC DNA]</scope>
    <source>
        <strain evidence="3 4">P7336</strain>
    </source>
</reference>
<feature type="compositionally biased region" description="Basic and acidic residues" evidence="1">
    <location>
        <begin position="14"/>
        <end position="25"/>
    </location>
</feature>
<keyword evidence="2" id="KW-0472">Membrane</keyword>
<feature type="compositionally biased region" description="Polar residues" evidence="1">
    <location>
        <begin position="1"/>
        <end position="10"/>
    </location>
</feature>
<dbReference type="Proteomes" id="UP000252015">
    <property type="component" value="Unassembled WGS sequence"/>
</dbReference>
<keyword evidence="4" id="KW-1185">Reference proteome</keyword>
<keyword evidence="2" id="KW-1133">Transmembrane helix</keyword>
<accession>A0A375Z395</accession>
<dbReference type="RefSeq" id="WP_244917496.1">
    <property type="nucleotide sequence ID" value="NZ_UEGW01000001.1"/>
</dbReference>
<keyword evidence="2" id="KW-0812">Transmembrane</keyword>
<name>A0A375Z395_MYCSH</name>
<evidence type="ECO:0000313" key="3">
    <source>
        <dbReference type="EMBL" id="SRX95634.1"/>
    </source>
</evidence>
<dbReference type="EMBL" id="UEGW01000001">
    <property type="protein sequence ID" value="SRX95634.1"/>
    <property type="molecule type" value="Genomic_DNA"/>
</dbReference>
<gene>
    <name evidence="3" type="ORF">MSP7336_03903</name>
</gene>
<dbReference type="AlphaFoldDB" id="A0A375Z395"/>
<feature type="transmembrane region" description="Helical" evidence="2">
    <location>
        <begin position="39"/>
        <end position="58"/>
    </location>
</feature>
<protein>
    <recommendedName>
        <fullName evidence="5">Alanine and proline rich membrane protein</fullName>
    </recommendedName>
</protein>
<feature type="region of interest" description="Disordered" evidence="1">
    <location>
        <begin position="1"/>
        <end position="32"/>
    </location>
</feature>
<evidence type="ECO:0000256" key="1">
    <source>
        <dbReference type="SAM" id="MobiDB-lite"/>
    </source>
</evidence>
<organism evidence="3 4">
    <name type="scientific">Mycobacterium shimoidei</name>
    <dbReference type="NCBI Taxonomy" id="29313"/>
    <lineage>
        <taxon>Bacteria</taxon>
        <taxon>Bacillati</taxon>
        <taxon>Actinomycetota</taxon>
        <taxon>Actinomycetes</taxon>
        <taxon>Mycobacteriales</taxon>
        <taxon>Mycobacteriaceae</taxon>
        <taxon>Mycobacterium</taxon>
    </lineage>
</organism>
<proteinExistence type="predicted"/>
<evidence type="ECO:0000313" key="4">
    <source>
        <dbReference type="Proteomes" id="UP000252015"/>
    </source>
</evidence>
<evidence type="ECO:0008006" key="5">
    <source>
        <dbReference type="Google" id="ProtNLM"/>
    </source>
</evidence>